<organism evidence="2 3">
    <name type="scientific">Toxoplasma gondii GAB2-2007-GAL-DOM2</name>
    <dbReference type="NCBI Taxonomy" id="1130820"/>
    <lineage>
        <taxon>Eukaryota</taxon>
        <taxon>Sar</taxon>
        <taxon>Alveolata</taxon>
        <taxon>Apicomplexa</taxon>
        <taxon>Conoidasida</taxon>
        <taxon>Coccidia</taxon>
        <taxon>Eucoccidiorida</taxon>
        <taxon>Eimeriorina</taxon>
        <taxon>Sarcocystidae</taxon>
        <taxon>Toxoplasma</taxon>
    </lineage>
</organism>
<evidence type="ECO:0000256" key="1">
    <source>
        <dbReference type="SAM" id="MobiDB-lite"/>
    </source>
</evidence>
<name>A0A086JP61_TOXGO</name>
<dbReference type="AlphaFoldDB" id="A0A086JP61"/>
<protein>
    <submittedName>
        <fullName evidence="2">Uncharacterized protein</fullName>
    </submittedName>
</protein>
<reference evidence="2 3" key="1">
    <citation type="submission" date="2014-02" db="EMBL/GenBank/DDBJ databases">
        <authorList>
            <person name="Sibley D."/>
            <person name="Venepally P."/>
            <person name="Karamycheva S."/>
            <person name="Hadjithomas M."/>
            <person name="Khan A."/>
            <person name="Brunk B."/>
            <person name="Roos D."/>
            <person name="Caler E."/>
            <person name="Lorenzi H."/>
        </authorList>
    </citation>
    <scope>NUCLEOTIDE SEQUENCE [LARGE SCALE GENOMIC DNA]</scope>
    <source>
        <strain evidence="2 3">GAB2-2007-GAL-DOM2</strain>
    </source>
</reference>
<feature type="compositionally biased region" description="Basic and acidic residues" evidence="1">
    <location>
        <begin position="66"/>
        <end position="79"/>
    </location>
</feature>
<evidence type="ECO:0000313" key="3">
    <source>
        <dbReference type="Proteomes" id="UP000028837"/>
    </source>
</evidence>
<dbReference type="VEuPathDB" id="ToxoDB:TGDOM2_259100"/>
<dbReference type="Proteomes" id="UP000028837">
    <property type="component" value="Unassembled WGS sequence"/>
</dbReference>
<dbReference type="EMBL" id="AHZU02001291">
    <property type="protein sequence ID" value="KFG33929.1"/>
    <property type="molecule type" value="Genomic_DNA"/>
</dbReference>
<gene>
    <name evidence="2" type="ORF">TGDOM2_259100</name>
</gene>
<comment type="caution">
    <text evidence="2">The sequence shown here is derived from an EMBL/GenBank/DDBJ whole genome shotgun (WGS) entry which is preliminary data.</text>
</comment>
<accession>A0A086JP61</accession>
<proteinExistence type="predicted"/>
<feature type="compositionally biased region" description="Polar residues" evidence="1">
    <location>
        <begin position="80"/>
        <end position="97"/>
    </location>
</feature>
<evidence type="ECO:0000313" key="2">
    <source>
        <dbReference type="EMBL" id="KFG33929.1"/>
    </source>
</evidence>
<feature type="region of interest" description="Disordered" evidence="1">
    <location>
        <begin position="66"/>
        <end position="102"/>
    </location>
</feature>
<sequence>MGKRFCATRRDERAARAEKLSQIRRERSGQTPGLTTQNSRVYVQLVAHQIRVFLRNAFQVADGRNRTKNAADVRGEDKPSIQQTEATSSKTTHTSSRFFHGENGRFLDSDALRHAVQHTRGTLRNRYSSSTRGLSRPVQGARGVWPKKLETKASSSDRVFAHKNNGPLVSWTRERNRGNAKKLMENSSARRAPRSLADTREWRGRKATANRVNLIQLAGDGKAINAGKRSEAVDKEKMRFAMCFSGACHQKTNAKKCRNLLSAARSRVWSATETS</sequence>